<keyword evidence="10" id="KW-0170">Cobalt</keyword>
<dbReference type="InterPro" id="IPR036291">
    <property type="entry name" value="NAD(P)-bd_dom_sf"/>
</dbReference>
<dbReference type="OrthoDB" id="9808275at2"/>
<feature type="site" description="Increases basicity of active site Tyr" evidence="11">
    <location>
        <position position="116"/>
    </location>
</feature>
<dbReference type="SUPFAM" id="SSF56327">
    <property type="entry name" value="LDH C-terminal domain-like"/>
    <property type="match status" value="1"/>
</dbReference>
<evidence type="ECO:0000256" key="2">
    <source>
        <dbReference type="ARBA" id="ARBA00010141"/>
    </source>
</evidence>
<name>G0GFS4_WINT7</name>
<evidence type="ECO:0000256" key="3">
    <source>
        <dbReference type="ARBA" id="ARBA00022723"/>
    </source>
</evidence>
<dbReference type="KEGG" id="stq:Spith_1353"/>
<evidence type="ECO:0000256" key="6">
    <source>
        <dbReference type="ARBA" id="ARBA00023211"/>
    </source>
</evidence>
<evidence type="ECO:0000256" key="9">
    <source>
        <dbReference type="PIRSR" id="PIRSR601088-2"/>
    </source>
</evidence>
<dbReference type="Pfam" id="PF11975">
    <property type="entry name" value="Glyco_hydro_4C"/>
    <property type="match status" value="1"/>
</dbReference>
<feature type="binding site" evidence="10">
    <location>
        <position position="176"/>
    </location>
    <ligand>
        <name>Mn(2+)</name>
        <dbReference type="ChEBI" id="CHEBI:29035"/>
    </ligand>
</feature>
<evidence type="ECO:0000256" key="11">
    <source>
        <dbReference type="PIRSR" id="PIRSR601088-4"/>
    </source>
</evidence>
<evidence type="ECO:0000259" key="13">
    <source>
        <dbReference type="Pfam" id="PF11975"/>
    </source>
</evidence>
<keyword evidence="3 10" id="KW-0479">Metal-binding</keyword>
<protein>
    <submittedName>
        <fullName evidence="14">Glycoside hydrolase family 4</fullName>
    </submittedName>
</protein>
<dbReference type="InterPro" id="IPR022616">
    <property type="entry name" value="Glyco_hydro_4_C"/>
</dbReference>
<dbReference type="GO" id="GO:0004553">
    <property type="term" value="F:hydrolase activity, hydrolyzing O-glycosyl compounds"/>
    <property type="evidence" value="ECO:0007669"/>
    <property type="project" value="InterPro"/>
</dbReference>
<dbReference type="PANTHER" id="PTHR32092:SF2">
    <property type="entry name" value="ALPHA-GALACTURONIDASE"/>
    <property type="match status" value="1"/>
</dbReference>
<dbReference type="PANTHER" id="PTHR32092">
    <property type="entry name" value="6-PHOSPHO-BETA-GLUCOSIDASE-RELATED"/>
    <property type="match status" value="1"/>
</dbReference>
<keyword evidence="7" id="KW-0119">Carbohydrate metabolism</keyword>
<dbReference type="Pfam" id="PF02056">
    <property type="entry name" value="Glyco_hydro_4"/>
    <property type="match status" value="1"/>
</dbReference>
<dbReference type="GO" id="GO:0016616">
    <property type="term" value="F:oxidoreductase activity, acting on the CH-OH group of donors, NAD or NADP as acceptor"/>
    <property type="evidence" value="ECO:0007669"/>
    <property type="project" value="InterPro"/>
</dbReference>
<proteinExistence type="inferred from homology"/>
<evidence type="ECO:0000256" key="4">
    <source>
        <dbReference type="ARBA" id="ARBA00022801"/>
    </source>
</evidence>
<gene>
    <name evidence="14" type="ordered locus">Spith_1353</name>
</gene>
<evidence type="ECO:0000313" key="14">
    <source>
        <dbReference type="EMBL" id="AEJ61617.1"/>
    </source>
</evidence>
<sequence length="461" mass="51906">MSHVQQSLEIAYIGGGSRGWAWKLMADLALEPALTGRVRLYDIDQEAARLNERIGNRLSSRSDVKGKWHYETRTSLKDALEGVDVVIISIMPGTFKEMEVDVHAPEPFGIYQSVGDTTGPGGLFRALRTIPIYEEFAQAIKTWAPKAWVINYTNPMALCVRTLYEVFPEVKAFGCCHEVFGTQELLASMVVHEGLVQDPPQRREIHINVLGLNHCTWIDRASFRGVDLLPMYRRFAERHREEGFETGGERTWENDYFTSAHKVKFDLFLRFGLIAAAGDRHLAEFFPVSWYLKDPETVRSWKFSLTPVSWRVENQKSLEARARRLASGEEEVELAPSGEEGVLMLKAIAGVEETVSNVNLPNRGQIANLPPGTVVETNALFRYDSVQPVQAGALPSSLLGHLTRHVAQQETISRAGLERNWDLAFRAFLSDPLVAHLSPSEAERLFSLMREKLSPSMPGWE</sequence>
<keyword evidence="4 12" id="KW-0378">Hydrolase</keyword>
<feature type="binding site" evidence="10">
    <location>
        <position position="214"/>
    </location>
    <ligand>
        <name>Mn(2+)</name>
        <dbReference type="ChEBI" id="CHEBI:29035"/>
    </ligand>
</feature>
<feature type="binding site" evidence="9">
    <location>
        <position position="154"/>
    </location>
    <ligand>
        <name>substrate</name>
    </ligand>
</feature>
<keyword evidence="15" id="KW-1185">Reference proteome</keyword>
<comment type="cofactor">
    <cofactor evidence="12">
        <name>NAD(+)</name>
        <dbReference type="ChEBI" id="CHEBI:57540"/>
    </cofactor>
    <text evidence="12">Binds 1 NAD(+) per subunit.</text>
</comment>
<dbReference type="RefSeq" id="WP_014624957.1">
    <property type="nucleotide sequence ID" value="NC_017583.1"/>
</dbReference>
<evidence type="ECO:0000256" key="10">
    <source>
        <dbReference type="PIRSR" id="PIRSR601088-3"/>
    </source>
</evidence>
<dbReference type="GO" id="GO:0005975">
    <property type="term" value="P:carbohydrate metabolic process"/>
    <property type="evidence" value="ECO:0007669"/>
    <property type="project" value="InterPro"/>
</dbReference>
<organism evidence="14 15">
    <name type="scientific">Winmispira thermophila (strain ATCC 700085 / DSM 6578 / Z-1203)</name>
    <name type="common">Spirochaeta thermophila</name>
    <dbReference type="NCBI Taxonomy" id="869211"/>
    <lineage>
        <taxon>Bacteria</taxon>
        <taxon>Pseudomonadati</taxon>
        <taxon>Spirochaetota</taxon>
        <taxon>Spirochaetia</taxon>
        <taxon>Winmispirales</taxon>
        <taxon>Winmispiraceae</taxon>
        <taxon>Winmispira</taxon>
    </lineage>
</organism>
<dbReference type="InterPro" id="IPR015955">
    <property type="entry name" value="Lactate_DH/Glyco_Ohase_4_C"/>
</dbReference>
<evidence type="ECO:0000256" key="7">
    <source>
        <dbReference type="ARBA" id="ARBA00023277"/>
    </source>
</evidence>
<accession>G0GFS4</accession>
<dbReference type="STRING" id="869211.Spith_1353"/>
<keyword evidence="6 10" id="KW-0464">Manganese</keyword>
<keyword evidence="10" id="KW-0533">Nickel</keyword>
<keyword evidence="5 12" id="KW-0520">NAD</keyword>
<dbReference type="HOGENOM" id="CLU_045951_1_1_12"/>
<dbReference type="InterPro" id="IPR001088">
    <property type="entry name" value="Glyco_hydro_4"/>
</dbReference>
<dbReference type="Gene3D" id="3.90.1820.10">
    <property type="entry name" value="AglA-like glucosidase"/>
    <property type="match status" value="1"/>
</dbReference>
<evidence type="ECO:0000256" key="5">
    <source>
        <dbReference type="ARBA" id="ARBA00023027"/>
    </source>
</evidence>
<keyword evidence="10" id="KW-0408">Iron</keyword>
<dbReference type="EMBL" id="CP002903">
    <property type="protein sequence ID" value="AEJ61617.1"/>
    <property type="molecule type" value="Genomic_DNA"/>
</dbReference>
<evidence type="ECO:0000313" key="15">
    <source>
        <dbReference type="Proteomes" id="UP000007254"/>
    </source>
</evidence>
<feature type="domain" description="Glycosyl hydrolase family 4 C-terminal" evidence="13">
    <location>
        <begin position="209"/>
        <end position="434"/>
    </location>
</feature>
<reference evidence="14 15" key="1">
    <citation type="submission" date="2011-06" db="EMBL/GenBank/DDBJ databases">
        <title>The complete genome of Spirochaeta thermophila DSM 6578.</title>
        <authorList>
            <consortium name="US DOE Joint Genome Institute (JGI-PGF)"/>
            <person name="Lucas S."/>
            <person name="Lapidus A."/>
            <person name="Bruce D."/>
            <person name="Goodwin L."/>
            <person name="Pitluck S."/>
            <person name="Peters L."/>
            <person name="Kyrpides N."/>
            <person name="Mavromatis K."/>
            <person name="Ivanova N."/>
            <person name="Mikailova N."/>
            <person name="Pagani I."/>
            <person name="Chertkov O."/>
            <person name="Detter J.C."/>
            <person name="Tapia R."/>
            <person name="Han C."/>
            <person name="Land M."/>
            <person name="Hauser L."/>
            <person name="Markowitz V."/>
            <person name="Cheng J.-F."/>
            <person name="Hugenholtz P."/>
            <person name="Woyke T."/>
            <person name="Wu D."/>
            <person name="Spring S."/>
            <person name="Merkhoffer B."/>
            <person name="Schneider S."/>
            <person name="Klenk H.-P."/>
            <person name="Eisen J.A."/>
        </authorList>
    </citation>
    <scope>NUCLEOTIDE SEQUENCE [LARGE SCALE GENOMIC DNA]</scope>
    <source>
        <strain evidence="15">ATCC 700085 / DSM 6578 / Z-1203</strain>
    </source>
</reference>
<comment type="cofactor">
    <cofactor evidence="1">
        <name>Mn(2+)</name>
        <dbReference type="ChEBI" id="CHEBI:29035"/>
    </cofactor>
</comment>
<dbReference type="GO" id="GO:0046872">
    <property type="term" value="F:metal ion binding"/>
    <property type="evidence" value="ECO:0007669"/>
    <property type="project" value="UniProtKB-KW"/>
</dbReference>
<keyword evidence="8 12" id="KW-0326">Glycosidase</keyword>
<dbReference type="AlphaFoldDB" id="G0GFS4"/>
<dbReference type="PRINTS" id="PR00732">
    <property type="entry name" value="GLHYDRLASE4"/>
</dbReference>
<comment type="similarity">
    <text evidence="2 12">Belongs to the glycosyl hydrolase 4 family.</text>
</comment>
<evidence type="ECO:0000256" key="12">
    <source>
        <dbReference type="RuleBase" id="RU361152"/>
    </source>
</evidence>
<dbReference type="InterPro" id="IPR053715">
    <property type="entry name" value="GH4_Enzyme_sf"/>
</dbReference>
<evidence type="ECO:0000256" key="8">
    <source>
        <dbReference type="ARBA" id="ARBA00023295"/>
    </source>
</evidence>
<evidence type="ECO:0000256" key="1">
    <source>
        <dbReference type="ARBA" id="ARBA00001936"/>
    </source>
</evidence>
<dbReference type="SUPFAM" id="SSF51735">
    <property type="entry name" value="NAD(P)-binding Rossmann-fold domains"/>
    <property type="match status" value="1"/>
</dbReference>
<dbReference type="Proteomes" id="UP000007254">
    <property type="component" value="Chromosome"/>
</dbReference>